<dbReference type="RefSeq" id="WP_338291082.1">
    <property type="nucleotide sequence ID" value="NZ_AP027272.1"/>
</dbReference>
<dbReference type="AlphaFoldDB" id="A0AA48HEX9"/>
<evidence type="ECO:0000313" key="2">
    <source>
        <dbReference type="EMBL" id="BDX05121.1"/>
    </source>
</evidence>
<dbReference type="EMBL" id="AP027272">
    <property type="protein sequence ID" value="BDX05121.1"/>
    <property type="molecule type" value="Genomic_DNA"/>
</dbReference>
<protein>
    <recommendedName>
        <fullName evidence="1">25S rRNA (uridine-N(3))-methyltransferase BMT5-like domain-containing protein</fullName>
    </recommendedName>
</protein>
<accession>A0AA48HEX9</accession>
<dbReference type="GO" id="GO:0070475">
    <property type="term" value="P:rRNA base methylation"/>
    <property type="evidence" value="ECO:0007669"/>
    <property type="project" value="InterPro"/>
</dbReference>
<organism evidence="2 3">
    <name type="scientific">Planctobacterium marinum</name>
    <dbReference type="NCBI Taxonomy" id="1631968"/>
    <lineage>
        <taxon>Bacteria</taxon>
        <taxon>Pseudomonadati</taxon>
        <taxon>Pseudomonadota</taxon>
        <taxon>Gammaproteobacteria</taxon>
        <taxon>Alteromonadales</taxon>
        <taxon>Alteromonadaceae</taxon>
        <taxon>Planctobacterium</taxon>
    </lineage>
</organism>
<feature type="domain" description="25S rRNA (uridine-N(3))-methyltransferase BMT5-like" evidence="1">
    <location>
        <begin position="28"/>
        <end position="199"/>
    </location>
</feature>
<sequence length="280" mass="31973">MHVRRYNSRSLIINNNKSMYLHPSWSALTIGDGDLSFSLALTQKYPDLRVCASVLDTEQEVREKYQLNAIDALRNTGHKVCFALDITAPHSFPSGLAADFDVTIFQFPLVPNNGPRKPGQSWHQGADSNLLNRRLLSDFIKHSASYFLSPRGARLCYITSKDVKPYCDWHIECLGAQSTLQYLGDMPFTPVDFHGYRVRNVDRDKQVKSTAARTYVWSDKALSEPIPQLSPPITTAQYCSLCKVGPVADEQDWFNHLNSKQHKRRAEYQQNWENYLVESD</sequence>
<name>A0AA48HEX9_9ALTE</name>
<dbReference type="Proteomes" id="UP001333710">
    <property type="component" value="Chromosome"/>
</dbReference>
<evidence type="ECO:0000313" key="3">
    <source>
        <dbReference type="Proteomes" id="UP001333710"/>
    </source>
</evidence>
<proteinExistence type="predicted"/>
<keyword evidence="3" id="KW-1185">Reference proteome</keyword>
<dbReference type="InterPro" id="IPR019446">
    <property type="entry name" value="BMT5-like"/>
</dbReference>
<dbReference type="Pfam" id="PF10354">
    <property type="entry name" value="BMT5-like"/>
    <property type="match status" value="1"/>
</dbReference>
<reference evidence="2" key="1">
    <citation type="submission" date="2023-01" db="EMBL/GenBank/DDBJ databases">
        <title>Complete genome sequence of Planctobacterium marinum strain Dej080120_11.</title>
        <authorList>
            <person name="Ueki S."/>
            <person name="Maruyama F."/>
        </authorList>
    </citation>
    <scope>NUCLEOTIDE SEQUENCE</scope>
    <source>
        <strain evidence="2">Dej080120_11</strain>
    </source>
</reference>
<dbReference type="GO" id="GO:0070042">
    <property type="term" value="F:rRNA (uridine-N3-)-methyltransferase activity"/>
    <property type="evidence" value="ECO:0007669"/>
    <property type="project" value="InterPro"/>
</dbReference>
<dbReference type="KEGG" id="pmaw:MACH26_06420"/>
<evidence type="ECO:0000259" key="1">
    <source>
        <dbReference type="Pfam" id="PF10354"/>
    </source>
</evidence>
<gene>
    <name evidence="2" type="ORF">MACH26_06420</name>
</gene>